<evidence type="ECO:0000313" key="4">
    <source>
        <dbReference type="Proteomes" id="UP000677228"/>
    </source>
</evidence>
<evidence type="ECO:0000313" key="2">
    <source>
        <dbReference type="EMBL" id="CAF0842129.1"/>
    </source>
</evidence>
<comment type="caution">
    <text evidence="2">The sequence shown here is derived from an EMBL/GenBank/DDBJ whole genome shotgun (WGS) entry which is preliminary data.</text>
</comment>
<dbReference type="Gene3D" id="3.20.20.80">
    <property type="entry name" value="Glycosidases"/>
    <property type="match status" value="1"/>
</dbReference>
<feature type="signal peptide" evidence="1">
    <location>
        <begin position="1"/>
        <end position="17"/>
    </location>
</feature>
<dbReference type="AlphaFoldDB" id="A0A8S2CZJ1"/>
<keyword evidence="1" id="KW-0732">Signal</keyword>
<dbReference type="EMBL" id="CAJNOK010002045">
    <property type="protein sequence ID" value="CAF0842129.1"/>
    <property type="molecule type" value="Genomic_DNA"/>
</dbReference>
<proteinExistence type="predicted"/>
<name>A0A8S2CZJ1_9BILA</name>
<evidence type="ECO:0000256" key="1">
    <source>
        <dbReference type="SAM" id="SignalP"/>
    </source>
</evidence>
<sequence>MKLFLLIFLYYFVNIQAEYNGFNFFPFNSTALSMLDTLNSLKTIAALGSNWIGIDFILGQDSNISNEVYFEERTPTKNVWSTFVQEAHKYNLSVLLKPLILCGGDCIFINIIPSNITNWFSSYGQVIYNLSVMAEELHIEALAVGLELIQISNQEYTPYWRTLTENINKTGINKALMPYLYSAINLMQNMIA</sequence>
<organism evidence="2 4">
    <name type="scientific">Didymodactylos carnosus</name>
    <dbReference type="NCBI Taxonomy" id="1234261"/>
    <lineage>
        <taxon>Eukaryota</taxon>
        <taxon>Metazoa</taxon>
        <taxon>Spiralia</taxon>
        <taxon>Gnathifera</taxon>
        <taxon>Rotifera</taxon>
        <taxon>Eurotatoria</taxon>
        <taxon>Bdelloidea</taxon>
        <taxon>Philodinida</taxon>
        <taxon>Philodinidae</taxon>
        <taxon>Didymodactylos</taxon>
    </lineage>
</organism>
<accession>A0A8S2CZJ1</accession>
<reference evidence="2" key="1">
    <citation type="submission" date="2021-02" db="EMBL/GenBank/DDBJ databases">
        <authorList>
            <person name="Nowell W R."/>
        </authorList>
    </citation>
    <scope>NUCLEOTIDE SEQUENCE</scope>
</reference>
<dbReference type="Pfam" id="PF22612">
    <property type="entry name" value="GH113"/>
    <property type="match status" value="1"/>
</dbReference>
<feature type="chain" id="PRO_5036434477" evidence="1">
    <location>
        <begin position="18"/>
        <end position="192"/>
    </location>
</feature>
<evidence type="ECO:0000313" key="3">
    <source>
        <dbReference type="EMBL" id="CAF3627158.1"/>
    </source>
</evidence>
<gene>
    <name evidence="2" type="ORF">OVA965_LOCUS6698</name>
    <name evidence="3" type="ORF">TMI583_LOCUS6697</name>
</gene>
<dbReference type="Proteomes" id="UP000677228">
    <property type="component" value="Unassembled WGS sequence"/>
</dbReference>
<dbReference type="Proteomes" id="UP000682733">
    <property type="component" value="Unassembled WGS sequence"/>
</dbReference>
<protein>
    <submittedName>
        <fullName evidence="2">Uncharacterized protein</fullName>
    </submittedName>
</protein>
<dbReference type="InterPro" id="IPR055151">
    <property type="entry name" value="GH113"/>
</dbReference>
<dbReference type="EMBL" id="CAJOBA010002046">
    <property type="protein sequence ID" value="CAF3627158.1"/>
    <property type="molecule type" value="Genomic_DNA"/>
</dbReference>